<dbReference type="Proteomes" id="UP000320762">
    <property type="component" value="Unassembled WGS sequence"/>
</dbReference>
<dbReference type="Gene3D" id="3.80.10.10">
    <property type="entry name" value="Ribonuclease Inhibitor"/>
    <property type="match status" value="1"/>
</dbReference>
<dbReference type="InterPro" id="IPR032675">
    <property type="entry name" value="LRR_dom_sf"/>
</dbReference>
<accession>A0A550CGW8</accession>
<dbReference type="OrthoDB" id="2269034at2759"/>
<sequence length="469" mass="52674">MSRLPSELLSEVFLQALPNNWSSALAGRRPLYLAQVCSRWRDVAHQTPQIWSTIIINDERNPPAECEADILQELARTGVTPITIIIDMANDGEHLIYPVIWPPGSVWKDTERIWDALCAQSHRWTACSLYFLPPSAFAIDRRLSFPHLRHIGLAMNPPNPDMSSAPPLHFFADALGVDSLQLHYCRKPPSPLVIPSAWTLTALSITFNDVIFQRAFLLCRSCMPVIMSSSRTLRLLRLSNEFFGNFPPENEPVHFPALEYLHLEHASIHICRLIIAPNLKGISMHGRSVSTEIPGDEITGFEMLLDRSSGCPSLQHLEIHVLRAVSLTRLLILLERLPRLTYLRLCGGFLSEREHHASRAVLRALTRTANPASRRLLPNLTRLHLDIGQNTAILTEEYMVLLRELLLSRLQPTTATTATATPCAVEADSALAYLRELISDNSEVLDDLPPGLLGYFQTPTDSYGDTYKH</sequence>
<dbReference type="Pfam" id="PF12937">
    <property type="entry name" value="F-box-like"/>
    <property type="match status" value="1"/>
</dbReference>
<protein>
    <recommendedName>
        <fullName evidence="1">F-box domain-containing protein</fullName>
    </recommendedName>
</protein>
<gene>
    <name evidence="2" type="ORF">BD626DRAFT_264709</name>
</gene>
<evidence type="ECO:0000313" key="2">
    <source>
        <dbReference type="EMBL" id="TRM64052.1"/>
    </source>
</evidence>
<dbReference type="AlphaFoldDB" id="A0A550CGW8"/>
<evidence type="ECO:0000313" key="3">
    <source>
        <dbReference type="Proteomes" id="UP000320762"/>
    </source>
</evidence>
<reference evidence="2 3" key="1">
    <citation type="journal article" date="2019" name="New Phytol.">
        <title>Comparative genomics reveals unique wood-decay strategies and fruiting body development in the Schizophyllaceae.</title>
        <authorList>
            <person name="Almasi E."/>
            <person name="Sahu N."/>
            <person name="Krizsan K."/>
            <person name="Balint B."/>
            <person name="Kovacs G.M."/>
            <person name="Kiss B."/>
            <person name="Cseklye J."/>
            <person name="Drula E."/>
            <person name="Henrissat B."/>
            <person name="Nagy I."/>
            <person name="Chovatia M."/>
            <person name="Adam C."/>
            <person name="LaButti K."/>
            <person name="Lipzen A."/>
            <person name="Riley R."/>
            <person name="Grigoriev I.V."/>
            <person name="Nagy L.G."/>
        </authorList>
    </citation>
    <scope>NUCLEOTIDE SEQUENCE [LARGE SCALE GENOMIC DNA]</scope>
    <source>
        <strain evidence="2 3">NL-1724</strain>
    </source>
</reference>
<dbReference type="EMBL" id="VDMD01000008">
    <property type="protein sequence ID" value="TRM64052.1"/>
    <property type="molecule type" value="Genomic_DNA"/>
</dbReference>
<dbReference type="PROSITE" id="PS50181">
    <property type="entry name" value="FBOX"/>
    <property type="match status" value="1"/>
</dbReference>
<dbReference type="SUPFAM" id="SSF52047">
    <property type="entry name" value="RNI-like"/>
    <property type="match status" value="1"/>
</dbReference>
<proteinExistence type="predicted"/>
<evidence type="ECO:0000259" key="1">
    <source>
        <dbReference type="PROSITE" id="PS50181"/>
    </source>
</evidence>
<dbReference type="InterPro" id="IPR001810">
    <property type="entry name" value="F-box_dom"/>
</dbReference>
<dbReference type="STRING" id="97359.A0A550CGW8"/>
<keyword evidence="3" id="KW-1185">Reference proteome</keyword>
<organism evidence="2 3">
    <name type="scientific">Schizophyllum amplum</name>
    <dbReference type="NCBI Taxonomy" id="97359"/>
    <lineage>
        <taxon>Eukaryota</taxon>
        <taxon>Fungi</taxon>
        <taxon>Dikarya</taxon>
        <taxon>Basidiomycota</taxon>
        <taxon>Agaricomycotina</taxon>
        <taxon>Agaricomycetes</taxon>
        <taxon>Agaricomycetidae</taxon>
        <taxon>Agaricales</taxon>
        <taxon>Schizophyllaceae</taxon>
        <taxon>Schizophyllum</taxon>
    </lineage>
</organism>
<dbReference type="Gene3D" id="1.20.1280.50">
    <property type="match status" value="1"/>
</dbReference>
<feature type="domain" description="F-box" evidence="1">
    <location>
        <begin position="1"/>
        <end position="54"/>
    </location>
</feature>
<comment type="caution">
    <text evidence="2">The sequence shown here is derived from an EMBL/GenBank/DDBJ whole genome shotgun (WGS) entry which is preliminary data.</text>
</comment>
<name>A0A550CGW8_9AGAR</name>